<keyword evidence="2" id="KW-1185">Reference proteome</keyword>
<name>U1X1Z6_ANEAE</name>
<organism evidence="1 2">
    <name type="scientific">Aneurinibacillus aneurinilyticus ATCC 12856</name>
    <dbReference type="NCBI Taxonomy" id="649747"/>
    <lineage>
        <taxon>Bacteria</taxon>
        <taxon>Bacillati</taxon>
        <taxon>Bacillota</taxon>
        <taxon>Bacilli</taxon>
        <taxon>Bacillales</taxon>
        <taxon>Paenibacillaceae</taxon>
        <taxon>Aneurinibacillus group</taxon>
        <taxon>Aneurinibacillus</taxon>
    </lineage>
</organism>
<evidence type="ECO:0000313" key="1">
    <source>
        <dbReference type="EMBL" id="ERI08990.1"/>
    </source>
</evidence>
<proteinExistence type="predicted"/>
<reference evidence="1 2" key="1">
    <citation type="submission" date="2013-08" db="EMBL/GenBank/DDBJ databases">
        <authorList>
            <person name="Weinstock G."/>
            <person name="Sodergren E."/>
            <person name="Wylie T."/>
            <person name="Fulton L."/>
            <person name="Fulton R."/>
            <person name="Fronick C."/>
            <person name="O'Laughlin M."/>
            <person name="Godfrey J."/>
            <person name="Miner T."/>
            <person name="Herter B."/>
            <person name="Appelbaum E."/>
            <person name="Cordes M."/>
            <person name="Lek S."/>
            <person name="Wollam A."/>
            <person name="Pepin K.H."/>
            <person name="Palsikar V.B."/>
            <person name="Mitreva M."/>
            <person name="Wilson R.K."/>
        </authorList>
    </citation>
    <scope>NUCLEOTIDE SEQUENCE [LARGE SCALE GENOMIC DNA]</scope>
    <source>
        <strain evidence="1 2">ATCC 12856</strain>
    </source>
</reference>
<dbReference type="EMBL" id="AWSJ01000173">
    <property type="protein sequence ID" value="ERI08990.1"/>
    <property type="molecule type" value="Genomic_DNA"/>
</dbReference>
<dbReference type="Proteomes" id="UP000016511">
    <property type="component" value="Unassembled WGS sequence"/>
</dbReference>
<evidence type="ECO:0000313" key="2">
    <source>
        <dbReference type="Proteomes" id="UP000016511"/>
    </source>
</evidence>
<accession>U1X1Z6</accession>
<dbReference type="PATRIC" id="fig|649747.3.peg.2661"/>
<dbReference type="HOGENOM" id="CLU_3211703_0_0_9"/>
<comment type="caution">
    <text evidence="1">The sequence shown here is derived from an EMBL/GenBank/DDBJ whole genome shotgun (WGS) entry which is preliminary data.</text>
</comment>
<sequence>MIELIGKSKLVYLVGVSKIGRGEANNHLFIAFTGLIEIKSRKRD</sequence>
<dbReference type="RefSeq" id="WP_021621745.1">
    <property type="nucleotide sequence ID" value="NZ_KE952787.1"/>
</dbReference>
<gene>
    <name evidence="1" type="ORF">HMPREF0083_02936</name>
</gene>
<dbReference type="AlphaFoldDB" id="U1X1Z6"/>
<dbReference type="GeneID" id="92842411"/>
<dbReference type="STRING" id="649747.HMPREF0083_02936"/>
<protein>
    <submittedName>
        <fullName evidence="1">Uncharacterized protein</fullName>
    </submittedName>
</protein>